<dbReference type="PANTHER" id="PTHR11820">
    <property type="entry name" value="ACYLPYRUVASE"/>
    <property type="match status" value="1"/>
</dbReference>
<dbReference type="EMBL" id="FQUC01000013">
    <property type="protein sequence ID" value="SHF97082.1"/>
    <property type="molecule type" value="Genomic_DNA"/>
</dbReference>
<protein>
    <submittedName>
        <fullName evidence="3">2-keto-4-pentenoate hydratase/2-oxohepta-3-ene-1,7-dioic acid hydratase (Catechol pathway)</fullName>
    </submittedName>
</protein>
<name>A0A1M5G0X1_9BACT</name>
<dbReference type="GO" id="GO:0046872">
    <property type="term" value="F:metal ion binding"/>
    <property type="evidence" value="ECO:0007669"/>
    <property type="project" value="UniProtKB-KW"/>
</dbReference>
<evidence type="ECO:0000313" key="3">
    <source>
        <dbReference type="EMBL" id="SHF97082.1"/>
    </source>
</evidence>
<proteinExistence type="predicted"/>
<sequence>MKIICVGLNYQQHNREMGRDDTAVPEDPVLFMKPDSALLKDNKPFFIPDFSDNIHYELEVVVRINRLGKNIAERFAHRYYDELTVGIDFTARDIQSDLKEKGLPWEISKGFDNSAVIGEFVPKEVFSKEINTLDFSLSKNGIEVQKGNTSEMIHPVDKVIAYASRFFTLKIGDILFTGTPAGVGRVDIDDHLEGFLEDRKLFDFHVR</sequence>
<dbReference type="SUPFAM" id="SSF56529">
    <property type="entry name" value="FAH"/>
    <property type="match status" value="1"/>
</dbReference>
<dbReference type="Pfam" id="PF01557">
    <property type="entry name" value="FAA_hydrolase"/>
    <property type="match status" value="1"/>
</dbReference>
<organism evidence="3 4">
    <name type="scientific">Dysgonomonas macrotermitis</name>
    <dbReference type="NCBI Taxonomy" id="1346286"/>
    <lineage>
        <taxon>Bacteria</taxon>
        <taxon>Pseudomonadati</taxon>
        <taxon>Bacteroidota</taxon>
        <taxon>Bacteroidia</taxon>
        <taxon>Bacteroidales</taxon>
        <taxon>Dysgonomonadaceae</taxon>
        <taxon>Dysgonomonas</taxon>
    </lineage>
</organism>
<evidence type="ECO:0000313" key="4">
    <source>
        <dbReference type="Proteomes" id="UP000184480"/>
    </source>
</evidence>
<dbReference type="STRING" id="1346286.SAMN05444362_1138"/>
<dbReference type="Proteomes" id="UP000184480">
    <property type="component" value="Unassembled WGS sequence"/>
</dbReference>
<reference evidence="4" key="1">
    <citation type="submission" date="2016-11" db="EMBL/GenBank/DDBJ databases">
        <authorList>
            <person name="Varghese N."/>
            <person name="Submissions S."/>
        </authorList>
    </citation>
    <scope>NUCLEOTIDE SEQUENCE [LARGE SCALE GENOMIC DNA]</scope>
    <source>
        <strain evidence="4">DSM 27370</strain>
    </source>
</reference>
<dbReference type="PANTHER" id="PTHR11820:SF7">
    <property type="entry name" value="ACYLPYRUVASE FAHD1, MITOCHONDRIAL"/>
    <property type="match status" value="1"/>
</dbReference>
<feature type="domain" description="Fumarylacetoacetase-like C-terminal" evidence="2">
    <location>
        <begin position="2"/>
        <end position="201"/>
    </location>
</feature>
<dbReference type="InterPro" id="IPR036663">
    <property type="entry name" value="Fumarylacetoacetase_C_sf"/>
</dbReference>
<dbReference type="RefSeq" id="WP_062181031.1">
    <property type="nucleotide sequence ID" value="NZ_BBXL01000012.1"/>
</dbReference>
<accession>A0A1M5G0X1</accession>
<gene>
    <name evidence="3" type="ORF">SAMN05444362_1138</name>
</gene>
<dbReference type="Gene3D" id="3.90.850.10">
    <property type="entry name" value="Fumarylacetoacetase-like, C-terminal domain"/>
    <property type="match status" value="1"/>
</dbReference>
<evidence type="ECO:0000259" key="2">
    <source>
        <dbReference type="Pfam" id="PF01557"/>
    </source>
</evidence>
<evidence type="ECO:0000256" key="1">
    <source>
        <dbReference type="ARBA" id="ARBA00022723"/>
    </source>
</evidence>
<dbReference type="AlphaFoldDB" id="A0A1M5G0X1"/>
<dbReference type="InterPro" id="IPR011234">
    <property type="entry name" value="Fumarylacetoacetase-like_C"/>
</dbReference>
<dbReference type="GO" id="GO:0018773">
    <property type="term" value="F:acetylpyruvate hydrolase activity"/>
    <property type="evidence" value="ECO:0007669"/>
    <property type="project" value="TreeGrafter"/>
</dbReference>
<keyword evidence="4" id="KW-1185">Reference proteome</keyword>
<dbReference type="OrthoDB" id="9805307at2"/>
<keyword evidence="1" id="KW-0479">Metal-binding</keyword>